<dbReference type="Pfam" id="PF07690">
    <property type="entry name" value="MFS_1"/>
    <property type="match status" value="1"/>
</dbReference>
<dbReference type="OrthoDB" id="102502at2"/>
<evidence type="ECO:0000313" key="10">
    <source>
        <dbReference type="Proteomes" id="UP000530514"/>
    </source>
</evidence>
<evidence type="ECO:0000256" key="6">
    <source>
        <dbReference type="ARBA" id="ARBA00023136"/>
    </source>
</evidence>
<feature type="transmembrane region" description="Helical" evidence="7">
    <location>
        <begin position="303"/>
        <end position="321"/>
    </location>
</feature>
<dbReference type="RefSeq" id="WP_033099318.1">
    <property type="nucleotide sequence ID" value="NZ_JACEIP010000001.1"/>
</dbReference>
<keyword evidence="10" id="KW-1185">Reference proteome</keyword>
<dbReference type="PROSITE" id="PS50850">
    <property type="entry name" value="MFS"/>
    <property type="match status" value="1"/>
</dbReference>
<feature type="transmembrane region" description="Helical" evidence="7">
    <location>
        <begin position="102"/>
        <end position="123"/>
    </location>
</feature>
<evidence type="ECO:0000313" key="9">
    <source>
        <dbReference type="EMBL" id="MBA4541511.1"/>
    </source>
</evidence>
<feature type="transmembrane region" description="Helical" evidence="7">
    <location>
        <begin position="402"/>
        <end position="421"/>
    </location>
</feature>
<comment type="subcellular location">
    <subcellularLocation>
        <location evidence="1">Cell membrane</location>
        <topology evidence="1">Multi-pass membrane protein</topology>
    </subcellularLocation>
</comment>
<dbReference type="InterPro" id="IPR011701">
    <property type="entry name" value="MFS"/>
</dbReference>
<feature type="transmembrane region" description="Helical" evidence="7">
    <location>
        <begin position="265"/>
        <end position="291"/>
    </location>
</feature>
<dbReference type="InterPro" id="IPR036259">
    <property type="entry name" value="MFS_trans_sf"/>
</dbReference>
<comment type="caution">
    <text evidence="9">The sequence shown here is derived from an EMBL/GenBank/DDBJ whole genome shotgun (WGS) entry which is preliminary data.</text>
</comment>
<dbReference type="Gene3D" id="1.20.1720.10">
    <property type="entry name" value="Multidrug resistance protein D"/>
    <property type="match status" value="1"/>
</dbReference>
<keyword evidence="4 7" id="KW-0812">Transmembrane</keyword>
<evidence type="ECO:0000256" key="5">
    <source>
        <dbReference type="ARBA" id="ARBA00022989"/>
    </source>
</evidence>
<dbReference type="CDD" id="cd17321">
    <property type="entry name" value="MFS_MMR_MDR_like"/>
    <property type="match status" value="1"/>
</dbReference>
<evidence type="ECO:0000256" key="2">
    <source>
        <dbReference type="ARBA" id="ARBA00022448"/>
    </source>
</evidence>
<organism evidence="9 10">
    <name type="scientific">Thermoactinomyces daqus</name>
    <dbReference type="NCBI Taxonomy" id="1329516"/>
    <lineage>
        <taxon>Bacteria</taxon>
        <taxon>Bacillati</taxon>
        <taxon>Bacillota</taxon>
        <taxon>Bacilli</taxon>
        <taxon>Bacillales</taxon>
        <taxon>Thermoactinomycetaceae</taxon>
        <taxon>Thermoactinomyces</taxon>
    </lineage>
</organism>
<feature type="transmembrane region" description="Helical" evidence="7">
    <location>
        <begin position="77"/>
        <end position="96"/>
    </location>
</feature>
<keyword evidence="5 7" id="KW-1133">Transmembrane helix</keyword>
<keyword evidence="3" id="KW-1003">Cell membrane</keyword>
<dbReference type="GO" id="GO:0005886">
    <property type="term" value="C:plasma membrane"/>
    <property type="evidence" value="ECO:0007669"/>
    <property type="project" value="UniProtKB-SubCell"/>
</dbReference>
<protein>
    <submittedName>
        <fullName evidence="9">MFS transporter</fullName>
    </submittedName>
</protein>
<gene>
    <name evidence="9" type="ORF">H1164_01130</name>
</gene>
<sequence>MNGKKPNRLLFLIAIASGTLLNPLNSSMISMALHRIQQDFHLSFTTVSWLISSYYLASAIGQPVMGKVGDQLGRKNIFLIGLLLVALSALSAPWAPTFLILILARLIQSFGSCSIYPSGMGMIREYITEKQASALAIISLFATGSAAFGPTIGGFLIDLGDWPAIFTVNIPVILISLLLGWFYLPPDRDKERPSFRQTVKQLDLPGILLFAASMVFLLWFLLSFKTQAHPLSGILGILLLAGFIYRELHVEKPFIQLRLFKTNPLLSWVYLQFIVLNIYNYSIFFGLPTYFQEAMNLDVKTSGLLMLFNAGFGALIYPVMGKWIDRSGVKTPLIISSFLMVGGALLLTFVFVHLPLYGMAFALAIMGLSYGITNVCLQSALLMVAPPSMTSLASGLFQTCRYMGCILSSVLLGLVFGTKISPGHLQWMGYALIVSSLASVWMSLKFNPRQD</sequence>
<feature type="domain" description="Major facilitator superfamily (MFS) profile" evidence="8">
    <location>
        <begin position="11"/>
        <end position="451"/>
    </location>
</feature>
<reference evidence="9 10" key="1">
    <citation type="submission" date="2020-07" db="EMBL/GenBank/DDBJ databases">
        <authorList>
            <person name="Feng H."/>
        </authorList>
    </citation>
    <scope>NUCLEOTIDE SEQUENCE [LARGE SCALE GENOMIC DNA]</scope>
    <source>
        <strain evidence="10">s-11</strain>
    </source>
</reference>
<feature type="transmembrane region" description="Helical" evidence="7">
    <location>
        <begin position="135"/>
        <end position="157"/>
    </location>
</feature>
<proteinExistence type="predicted"/>
<accession>A0A7W1X7J9</accession>
<feature type="transmembrane region" description="Helical" evidence="7">
    <location>
        <begin position="42"/>
        <end position="65"/>
    </location>
</feature>
<evidence type="ECO:0000256" key="7">
    <source>
        <dbReference type="SAM" id="Phobius"/>
    </source>
</evidence>
<dbReference type="PANTHER" id="PTHR42718:SF46">
    <property type="entry name" value="BLR6921 PROTEIN"/>
    <property type="match status" value="1"/>
</dbReference>
<feature type="transmembrane region" description="Helical" evidence="7">
    <location>
        <begin position="427"/>
        <end position="444"/>
    </location>
</feature>
<dbReference type="InterPro" id="IPR020846">
    <property type="entry name" value="MFS_dom"/>
</dbReference>
<evidence type="ECO:0000259" key="8">
    <source>
        <dbReference type="PROSITE" id="PS50850"/>
    </source>
</evidence>
<keyword evidence="2" id="KW-0813">Transport</keyword>
<dbReference type="AlphaFoldDB" id="A0A7W1X7J9"/>
<feature type="transmembrane region" description="Helical" evidence="7">
    <location>
        <begin position="204"/>
        <end position="222"/>
    </location>
</feature>
<dbReference type="SUPFAM" id="SSF103473">
    <property type="entry name" value="MFS general substrate transporter"/>
    <property type="match status" value="1"/>
</dbReference>
<feature type="transmembrane region" description="Helical" evidence="7">
    <location>
        <begin position="228"/>
        <end position="245"/>
    </location>
</feature>
<evidence type="ECO:0000256" key="4">
    <source>
        <dbReference type="ARBA" id="ARBA00022692"/>
    </source>
</evidence>
<name>A0A7W1X7J9_9BACL</name>
<feature type="transmembrane region" description="Helical" evidence="7">
    <location>
        <begin position="333"/>
        <end position="354"/>
    </location>
</feature>
<dbReference type="Gene3D" id="1.20.1250.20">
    <property type="entry name" value="MFS general substrate transporter like domains"/>
    <property type="match status" value="1"/>
</dbReference>
<dbReference type="GO" id="GO:0022857">
    <property type="term" value="F:transmembrane transporter activity"/>
    <property type="evidence" value="ECO:0007669"/>
    <property type="project" value="InterPro"/>
</dbReference>
<evidence type="ECO:0000256" key="3">
    <source>
        <dbReference type="ARBA" id="ARBA00022475"/>
    </source>
</evidence>
<dbReference type="Proteomes" id="UP000530514">
    <property type="component" value="Unassembled WGS sequence"/>
</dbReference>
<evidence type="ECO:0000256" key="1">
    <source>
        <dbReference type="ARBA" id="ARBA00004651"/>
    </source>
</evidence>
<dbReference type="PANTHER" id="PTHR42718">
    <property type="entry name" value="MAJOR FACILITATOR SUPERFAMILY MULTIDRUG TRANSPORTER MFSC"/>
    <property type="match status" value="1"/>
</dbReference>
<feature type="transmembrane region" description="Helical" evidence="7">
    <location>
        <begin position="360"/>
        <end position="382"/>
    </location>
</feature>
<keyword evidence="6 7" id="KW-0472">Membrane</keyword>
<feature type="transmembrane region" description="Helical" evidence="7">
    <location>
        <begin position="163"/>
        <end position="184"/>
    </location>
</feature>
<dbReference type="EMBL" id="JACEIP010000001">
    <property type="protein sequence ID" value="MBA4541511.1"/>
    <property type="molecule type" value="Genomic_DNA"/>
</dbReference>